<dbReference type="AlphaFoldDB" id="A0A9N8VQI0"/>
<organism evidence="2 3">
    <name type="scientific">Ambispora leptoticha</name>
    <dbReference type="NCBI Taxonomy" id="144679"/>
    <lineage>
        <taxon>Eukaryota</taxon>
        <taxon>Fungi</taxon>
        <taxon>Fungi incertae sedis</taxon>
        <taxon>Mucoromycota</taxon>
        <taxon>Glomeromycotina</taxon>
        <taxon>Glomeromycetes</taxon>
        <taxon>Archaeosporales</taxon>
        <taxon>Ambisporaceae</taxon>
        <taxon>Ambispora</taxon>
    </lineage>
</organism>
<evidence type="ECO:0000256" key="1">
    <source>
        <dbReference type="SAM" id="MobiDB-lite"/>
    </source>
</evidence>
<keyword evidence="3" id="KW-1185">Reference proteome</keyword>
<dbReference type="OrthoDB" id="10315414at2759"/>
<dbReference type="EMBL" id="CAJVPS010000133">
    <property type="protein sequence ID" value="CAG8456392.1"/>
    <property type="molecule type" value="Genomic_DNA"/>
</dbReference>
<evidence type="ECO:0000313" key="3">
    <source>
        <dbReference type="Proteomes" id="UP000789508"/>
    </source>
</evidence>
<accession>A0A9N8VQI0</accession>
<reference evidence="2" key="1">
    <citation type="submission" date="2021-06" db="EMBL/GenBank/DDBJ databases">
        <authorList>
            <person name="Kallberg Y."/>
            <person name="Tangrot J."/>
            <person name="Rosling A."/>
        </authorList>
    </citation>
    <scope>NUCLEOTIDE SEQUENCE</scope>
    <source>
        <strain evidence="2">FL130A</strain>
    </source>
</reference>
<protein>
    <submittedName>
        <fullName evidence="2">4868_t:CDS:1</fullName>
    </submittedName>
</protein>
<gene>
    <name evidence="2" type="ORF">ALEPTO_LOCUS1303</name>
</gene>
<feature type="region of interest" description="Disordered" evidence="1">
    <location>
        <begin position="43"/>
        <end position="68"/>
    </location>
</feature>
<name>A0A9N8VQI0_9GLOM</name>
<proteinExistence type="predicted"/>
<sequence length="567" mass="66686">MGSSSENSLYPKRRNFRKRSYKQLHPYKLDKYIAEKQGVPVYVDSNPGLGMVDDREEENENEAYRDPRPSLRKVLSEENKYPEKVGDNSDADDDLIVSALPPQRTYAFSKTTSANTKISSSIKQTPSPPKKIELEMYQKIPQFEESTFQNYFENFKARVKNQSQHENWNSCILRHVGTLSSRVQEFHSEEDPVDRALGNCCEVFCFLAGNIPRYIRPLSISESIEQFDMIMSSKKFGSASLLKRSYYLKHAKELVMLIKKRGASDTEFLKMCHLIWSRFKSIIGDYIVYKNTKEASSYHLMEQSLIKGLESMEIILQSVDTVQDTQENRILFADLSRRLYNLSNFIFNKDIRKERYQETHIELRLKSVAFFAELAWITHKNFQASSQDSLKTNINDWIRGEYSYRWNHNTDARRQISLIFCANLIKKKDDDNIFLSFKDEFIDVWFETILNDTEYLQETQRDYSEKLKRLIRNHYNNDPTSDHFPDHAIFEKWDWFGGWRQKVESLNCLFGAIKARCSIASKSWERKVRCQNIIVFLKSCDESFELDHQEDVENLKITATRVRSELS</sequence>
<comment type="caution">
    <text evidence="2">The sequence shown here is derived from an EMBL/GenBank/DDBJ whole genome shotgun (WGS) entry which is preliminary data.</text>
</comment>
<evidence type="ECO:0000313" key="2">
    <source>
        <dbReference type="EMBL" id="CAG8456392.1"/>
    </source>
</evidence>
<dbReference type="Proteomes" id="UP000789508">
    <property type="component" value="Unassembled WGS sequence"/>
</dbReference>